<feature type="region of interest" description="Disordered" evidence="4">
    <location>
        <begin position="310"/>
        <end position="331"/>
    </location>
</feature>
<dbReference type="GO" id="GO:0005524">
    <property type="term" value="F:ATP binding"/>
    <property type="evidence" value="ECO:0007669"/>
    <property type="project" value="UniProtKB-UniRule"/>
</dbReference>
<evidence type="ECO:0000256" key="1">
    <source>
        <dbReference type="ARBA" id="ARBA00022741"/>
    </source>
</evidence>
<dbReference type="PROSITE" id="PS00108">
    <property type="entry name" value="PROTEIN_KINASE_ST"/>
    <property type="match status" value="1"/>
</dbReference>
<evidence type="ECO:0000313" key="8">
    <source>
        <dbReference type="Proteomes" id="UP000183561"/>
    </source>
</evidence>
<dbReference type="InterPro" id="IPR008271">
    <property type="entry name" value="Ser/Thr_kinase_AS"/>
</dbReference>
<dbReference type="PRINTS" id="PR00038">
    <property type="entry name" value="HTHLUXR"/>
</dbReference>
<dbReference type="RefSeq" id="WP_072946467.1">
    <property type="nucleotide sequence ID" value="NZ_FNSV01000005.1"/>
</dbReference>
<dbReference type="InterPro" id="IPR002182">
    <property type="entry name" value="NB-ARC"/>
</dbReference>
<dbReference type="PRINTS" id="PR00364">
    <property type="entry name" value="DISEASERSIST"/>
</dbReference>
<dbReference type="Pfam" id="PF00931">
    <property type="entry name" value="NB-ARC"/>
    <property type="match status" value="1"/>
</dbReference>
<dbReference type="Pfam" id="PF25872">
    <property type="entry name" value="HTH_77"/>
    <property type="match status" value="1"/>
</dbReference>
<dbReference type="OrthoDB" id="136365at2"/>
<name>A0A1H4L0I6_9NOCA</name>
<dbReference type="InterPro" id="IPR027417">
    <property type="entry name" value="P-loop_NTPase"/>
</dbReference>
<keyword evidence="1 3" id="KW-0547">Nucleotide-binding</keyword>
<dbReference type="Gene3D" id="1.10.10.10">
    <property type="entry name" value="Winged helix-like DNA-binding domain superfamily/Winged helix DNA-binding domain"/>
    <property type="match status" value="1"/>
</dbReference>
<dbReference type="CDD" id="cd06170">
    <property type="entry name" value="LuxR_C_like"/>
    <property type="match status" value="1"/>
</dbReference>
<dbReference type="Proteomes" id="UP000183561">
    <property type="component" value="Unassembled WGS sequence"/>
</dbReference>
<evidence type="ECO:0000256" key="2">
    <source>
        <dbReference type="ARBA" id="ARBA00022840"/>
    </source>
</evidence>
<dbReference type="CDD" id="cd14014">
    <property type="entry name" value="STKc_PknB_like"/>
    <property type="match status" value="1"/>
</dbReference>
<keyword evidence="2 3" id="KW-0067">ATP-binding</keyword>
<dbReference type="Gene3D" id="1.25.40.10">
    <property type="entry name" value="Tetratricopeptide repeat domain"/>
    <property type="match status" value="1"/>
</dbReference>
<dbReference type="PANTHER" id="PTHR47691">
    <property type="entry name" value="REGULATOR-RELATED"/>
    <property type="match status" value="1"/>
</dbReference>
<dbReference type="SUPFAM" id="SSF46894">
    <property type="entry name" value="C-terminal effector domain of the bipartite response regulators"/>
    <property type="match status" value="1"/>
</dbReference>
<dbReference type="SUPFAM" id="SSF48452">
    <property type="entry name" value="TPR-like"/>
    <property type="match status" value="1"/>
</dbReference>
<gene>
    <name evidence="7" type="ORF">SAMN04490239_1018</name>
</gene>
<evidence type="ECO:0000256" key="3">
    <source>
        <dbReference type="PROSITE-ProRule" id="PRU10141"/>
    </source>
</evidence>
<dbReference type="Pfam" id="PF00196">
    <property type="entry name" value="GerE"/>
    <property type="match status" value="1"/>
</dbReference>
<sequence length="1098" mass="119831">MAENDPPPTQRYAVATVTAELEAAGLDDAHEIGRGGFGVVYRCRQEALDRTVAVKILTADLDEENLARFFREQRSMGRLTGHPNIVNVLQVGATASGRPFIVMQYYPRGSLDMQIRRHGALPLQEALRVGVKMAGGLDTTHRLGILHRDIKPANILLTDYGEPALTDFGIAHISGGFVTATGTVTGSPAYTAPEVLKGDPPTPSSDLYSVGATLFCALTGHAAFERRSGEHIIAQFLRFTAEPVPDLRTQRIPDDLAAIVERAMSDSPQNRQTSAAAIGNELREIQARLGFAVDAMVLQSAPGEALAEPNNDYANPGPTGGTPVGRKPFALPLKKGSRGNLPVELTSFIGRRKELAEAKKRLSESHLVTLTGIGGVGKTRLALRTATTVQRGFADGVWLVELGDLSDETLLIDVVAVALGLREQSSRPMDEVLLEFLAPRELLLVLDNCERLVNAVASLAERLLRSSPGLRILATSRESLGIGGEMTLRVPPLVVPDPDQPSLRGLPQYDSVSLFTERATATVPTFTLTDDNKTTVALICQRLDGLPLPIELAAARLRAMSAEQILHRLTDRYALLTRGNRSAPMRQQTLRWCIDWSHDLCTPQEQLVWARLSVFAGSFELDAAEQICGIDLAPDELLDALASLVDKSILIREEHGTVVRFRLLDTLREYAAEKAEQHSDRSELLRRHRDWYLQLALDAETEWISPRQLEWIARLQREQPNLREALDFCLVDDPIKGLRMSAALFLFWNSRGLLGEGRRWLDQLLSRDSGHPTIERIRALCADSVLAEIQHDLETGAARVAEARTLANQSANPVANALIVHAEGLLALFSGALTDACLRLEKALELFSRLGDHALQIGILDELGLAYEQLGRWDKAIACHSQLLVTTEALGDSVYRSYALRAMAVAVWKQGDRARSLRLLEQALQLTRQVDDPLTAALCLEAMAWVAGEDRDPKGAVVLMGAAESLRESVGSSKVLFTHLREFHDDCIRATRQALGMHGFDAAYQEGKSLDFAGAASYALDEGVPGTPPVAAAGPSAQLTKREREVAALVAEGLTNRAIATRLVISPRTAQGHVEHVLAKLGFTSRAQIAAWVVDQNH</sequence>
<dbReference type="GO" id="GO:0004674">
    <property type="term" value="F:protein serine/threonine kinase activity"/>
    <property type="evidence" value="ECO:0007669"/>
    <property type="project" value="UniProtKB-KW"/>
</dbReference>
<dbReference type="SMART" id="SM00220">
    <property type="entry name" value="S_TKc"/>
    <property type="match status" value="1"/>
</dbReference>
<keyword evidence="7" id="KW-0808">Transferase</keyword>
<evidence type="ECO:0000259" key="6">
    <source>
        <dbReference type="PROSITE" id="PS50043"/>
    </source>
</evidence>
<dbReference type="InterPro" id="IPR000792">
    <property type="entry name" value="Tscrpt_reg_LuxR_C"/>
</dbReference>
<dbReference type="GO" id="GO:0006355">
    <property type="term" value="P:regulation of DNA-templated transcription"/>
    <property type="evidence" value="ECO:0007669"/>
    <property type="project" value="InterPro"/>
</dbReference>
<proteinExistence type="predicted"/>
<dbReference type="InterPro" id="IPR000719">
    <property type="entry name" value="Prot_kinase_dom"/>
</dbReference>
<dbReference type="Pfam" id="PF13176">
    <property type="entry name" value="TPR_7"/>
    <property type="match status" value="2"/>
</dbReference>
<dbReference type="PROSITE" id="PS00107">
    <property type="entry name" value="PROTEIN_KINASE_ATP"/>
    <property type="match status" value="1"/>
</dbReference>
<dbReference type="InterPro" id="IPR017441">
    <property type="entry name" value="Protein_kinase_ATP_BS"/>
</dbReference>
<dbReference type="EMBL" id="FNSV01000005">
    <property type="protein sequence ID" value="SEB64274.1"/>
    <property type="molecule type" value="Genomic_DNA"/>
</dbReference>
<feature type="domain" description="HTH luxR-type" evidence="6">
    <location>
        <begin position="1032"/>
        <end position="1097"/>
    </location>
</feature>
<organism evidence="7 8">
    <name type="scientific">Rhodococcus koreensis</name>
    <dbReference type="NCBI Taxonomy" id="99653"/>
    <lineage>
        <taxon>Bacteria</taxon>
        <taxon>Bacillati</taxon>
        <taxon>Actinomycetota</taxon>
        <taxon>Actinomycetes</taxon>
        <taxon>Mycobacteriales</taxon>
        <taxon>Nocardiaceae</taxon>
        <taxon>Rhodococcus</taxon>
    </lineage>
</organism>
<dbReference type="PROSITE" id="PS50043">
    <property type="entry name" value="HTH_LUXR_2"/>
    <property type="match status" value="1"/>
</dbReference>
<reference evidence="8" key="1">
    <citation type="submission" date="2016-10" db="EMBL/GenBank/DDBJ databases">
        <authorList>
            <person name="Varghese N."/>
            <person name="Submissions S."/>
        </authorList>
    </citation>
    <scope>NUCLEOTIDE SEQUENCE [LARGE SCALE GENOMIC DNA]</scope>
    <source>
        <strain evidence="8">DSM 44498</strain>
    </source>
</reference>
<dbReference type="InterPro" id="IPR016032">
    <property type="entry name" value="Sig_transdc_resp-reg_C-effctor"/>
</dbReference>
<dbReference type="InterPro" id="IPR036388">
    <property type="entry name" value="WH-like_DNA-bd_sf"/>
</dbReference>
<dbReference type="SUPFAM" id="SSF52540">
    <property type="entry name" value="P-loop containing nucleoside triphosphate hydrolases"/>
    <property type="match status" value="1"/>
</dbReference>
<dbReference type="PROSITE" id="PS50011">
    <property type="entry name" value="PROTEIN_KINASE_DOM"/>
    <property type="match status" value="1"/>
</dbReference>
<keyword evidence="8" id="KW-1185">Reference proteome</keyword>
<dbReference type="GO" id="GO:0043531">
    <property type="term" value="F:ADP binding"/>
    <property type="evidence" value="ECO:0007669"/>
    <property type="project" value="InterPro"/>
</dbReference>
<evidence type="ECO:0000259" key="5">
    <source>
        <dbReference type="PROSITE" id="PS50011"/>
    </source>
</evidence>
<dbReference type="Pfam" id="PF00069">
    <property type="entry name" value="Pkinase"/>
    <property type="match status" value="1"/>
</dbReference>
<evidence type="ECO:0000313" key="7">
    <source>
        <dbReference type="EMBL" id="SEB64274.1"/>
    </source>
</evidence>
<dbReference type="InterPro" id="IPR011009">
    <property type="entry name" value="Kinase-like_dom_sf"/>
</dbReference>
<keyword evidence="7" id="KW-0418">Kinase</keyword>
<dbReference type="Gene3D" id="3.40.50.300">
    <property type="entry name" value="P-loop containing nucleotide triphosphate hydrolases"/>
    <property type="match status" value="1"/>
</dbReference>
<feature type="binding site" evidence="3">
    <location>
        <position position="55"/>
    </location>
    <ligand>
        <name>ATP</name>
        <dbReference type="ChEBI" id="CHEBI:30616"/>
    </ligand>
</feature>
<dbReference type="SMART" id="SM00421">
    <property type="entry name" value="HTH_LUXR"/>
    <property type="match status" value="1"/>
</dbReference>
<dbReference type="AlphaFoldDB" id="A0A1H4L0I6"/>
<feature type="domain" description="Protein kinase" evidence="5">
    <location>
        <begin position="26"/>
        <end position="283"/>
    </location>
</feature>
<dbReference type="SUPFAM" id="SSF56112">
    <property type="entry name" value="Protein kinase-like (PK-like)"/>
    <property type="match status" value="1"/>
</dbReference>
<dbReference type="GO" id="GO:0003677">
    <property type="term" value="F:DNA binding"/>
    <property type="evidence" value="ECO:0007669"/>
    <property type="project" value="InterPro"/>
</dbReference>
<dbReference type="InterPro" id="IPR058852">
    <property type="entry name" value="HTH_77"/>
</dbReference>
<dbReference type="InterPro" id="IPR011990">
    <property type="entry name" value="TPR-like_helical_dom_sf"/>
</dbReference>
<evidence type="ECO:0000256" key="4">
    <source>
        <dbReference type="SAM" id="MobiDB-lite"/>
    </source>
</evidence>
<dbReference type="PANTHER" id="PTHR47691:SF3">
    <property type="entry name" value="HTH-TYPE TRANSCRIPTIONAL REGULATOR RV0890C-RELATED"/>
    <property type="match status" value="1"/>
</dbReference>
<accession>A0A1H4L0I6</accession>
<protein>
    <submittedName>
        <fullName evidence="7">Non-specific serine/threonine protein kinase</fullName>
    </submittedName>
</protein>
<dbReference type="InterPro" id="IPR019734">
    <property type="entry name" value="TPR_rpt"/>
</dbReference>
<dbReference type="Gene3D" id="1.10.510.10">
    <property type="entry name" value="Transferase(Phosphotransferase) domain 1"/>
    <property type="match status" value="1"/>
</dbReference>
<keyword evidence="7" id="KW-0723">Serine/threonine-protein kinase</keyword>